<reference evidence="5" key="2">
    <citation type="journal article" date="2021" name="PeerJ">
        <title>Extensive microbial diversity within the chicken gut microbiome revealed by metagenomics and culture.</title>
        <authorList>
            <person name="Gilroy R."/>
            <person name="Ravi A."/>
            <person name="Getino M."/>
            <person name="Pursley I."/>
            <person name="Horton D.L."/>
            <person name="Alikhan N.F."/>
            <person name="Baker D."/>
            <person name="Gharbi K."/>
            <person name="Hall N."/>
            <person name="Watson M."/>
            <person name="Adriaenssens E.M."/>
            <person name="Foster-Nyarko E."/>
            <person name="Jarju S."/>
            <person name="Secka A."/>
            <person name="Antonio M."/>
            <person name="Oren A."/>
            <person name="Chaudhuri R.R."/>
            <person name="La Ragione R."/>
            <person name="Hildebrand F."/>
            <person name="Pallen M.J."/>
        </authorList>
    </citation>
    <scope>NUCLEOTIDE SEQUENCE</scope>
    <source>
        <strain evidence="5">ChiW13-3771</strain>
    </source>
</reference>
<gene>
    <name evidence="5" type="ORF">IAC96_10705</name>
</gene>
<feature type="domain" description="HTH arsR-type" evidence="4">
    <location>
        <begin position="23"/>
        <end position="117"/>
    </location>
</feature>
<keyword evidence="3" id="KW-0804">Transcription</keyword>
<comment type="caution">
    <text evidence="5">The sequence shown here is derived from an EMBL/GenBank/DDBJ whole genome shotgun (WGS) entry which is preliminary data.</text>
</comment>
<dbReference type="NCBIfam" id="NF033788">
    <property type="entry name" value="HTH_metalloreg"/>
    <property type="match status" value="1"/>
</dbReference>
<dbReference type="AlphaFoldDB" id="A0A9D1EG62"/>
<proteinExistence type="predicted"/>
<dbReference type="SMART" id="SM00418">
    <property type="entry name" value="HTH_ARSR"/>
    <property type="match status" value="1"/>
</dbReference>
<evidence type="ECO:0000256" key="3">
    <source>
        <dbReference type="ARBA" id="ARBA00023163"/>
    </source>
</evidence>
<sequence>MKSSAQTMPHDHGDISFILEAMPNRDICMQTSERFKQLSDPTRLQIFWLLCHSEECVLNIAAAIDMSPPAVSHHLRCLRQAGLISGRRVGKEVRYSLADTEEAQLLHHIVDKLLKSICPKGVSCYEHTD</sequence>
<protein>
    <submittedName>
        <fullName evidence="5">Winged helix-turn-helix transcriptional regulator</fullName>
    </submittedName>
</protein>
<dbReference type="InterPro" id="IPR036390">
    <property type="entry name" value="WH_DNA-bd_sf"/>
</dbReference>
<accession>A0A9D1EG62</accession>
<dbReference type="Proteomes" id="UP000824201">
    <property type="component" value="Unassembled WGS sequence"/>
</dbReference>
<evidence type="ECO:0000256" key="1">
    <source>
        <dbReference type="ARBA" id="ARBA00023015"/>
    </source>
</evidence>
<dbReference type="SUPFAM" id="SSF46785">
    <property type="entry name" value="Winged helix' DNA-binding domain"/>
    <property type="match status" value="1"/>
</dbReference>
<dbReference type="EMBL" id="DVHN01000139">
    <property type="protein sequence ID" value="HIR89411.1"/>
    <property type="molecule type" value="Genomic_DNA"/>
</dbReference>
<dbReference type="InterPro" id="IPR011991">
    <property type="entry name" value="ArsR-like_HTH"/>
</dbReference>
<keyword evidence="2" id="KW-0238">DNA-binding</keyword>
<dbReference type="Pfam" id="PF01022">
    <property type="entry name" value="HTH_5"/>
    <property type="match status" value="1"/>
</dbReference>
<dbReference type="GO" id="GO:0003677">
    <property type="term" value="F:DNA binding"/>
    <property type="evidence" value="ECO:0007669"/>
    <property type="project" value="UniProtKB-KW"/>
</dbReference>
<dbReference type="InterPro" id="IPR001845">
    <property type="entry name" value="HTH_ArsR_DNA-bd_dom"/>
</dbReference>
<keyword evidence="1" id="KW-0805">Transcription regulation</keyword>
<reference evidence="5" key="1">
    <citation type="submission" date="2020-10" db="EMBL/GenBank/DDBJ databases">
        <authorList>
            <person name="Gilroy R."/>
        </authorList>
    </citation>
    <scope>NUCLEOTIDE SEQUENCE</scope>
    <source>
        <strain evidence="5">ChiW13-3771</strain>
    </source>
</reference>
<dbReference type="PANTHER" id="PTHR43132:SF6">
    <property type="entry name" value="HTH-TYPE TRANSCRIPTIONAL REPRESSOR CZRA"/>
    <property type="match status" value="1"/>
</dbReference>
<dbReference type="InterPro" id="IPR036388">
    <property type="entry name" value="WH-like_DNA-bd_sf"/>
</dbReference>
<dbReference type="PANTHER" id="PTHR43132">
    <property type="entry name" value="ARSENICAL RESISTANCE OPERON REPRESSOR ARSR-RELATED"/>
    <property type="match status" value="1"/>
</dbReference>
<dbReference type="PRINTS" id="PR00778">
    <property type="entry name" value="HTHARSR"/>
</dbReference>
<dbReference type="GO" id="GO:0003700">
    <property type="term" value="F:DNA-binding transcription factor activity"/>
    <property type="evidence" value="ECO:0007669"/>
    <property type="project" value="InterPro"/>
</dbReference>
<dbReference type="InterPro" id="IPR051011">
    <property type="entry name" value="Metal_resp_trans_reg"/>
</dbReference>
<name>A0A9D1EG62_9FIRM</name>
<dbReference type="CDD" id="cd00090">
    <property type="entry name" value="HTH_ARSR"/>
    <property type="match status" value="1"/>
</dbReference>
<dbReference type="PROSITE" id="PS50987">
    <property type="entry name" value="HTH_ARSR_2"/>
    <property type="match status" value="1"/>
</dbReference>
<evidence type="ECO:0000313" key="6">
    <source>
        <dbReference type="Proteomes" id="UP000824201"/>
    </source>
</evidence>
<evidence type="ECO:0000256" key="2">
    <source>
        <dbReference type="ARBA" id="ARBA00023125"/>
    </source>
</evidence>
<organism evidence="5 6">
    <name type="scientific">Candidatus Fimimorpha faecalis</name>
    <dbReference type="NCBI Taxonomy" id="2840824"/>
    <lineage>
        <taxon>Bacteria</taxon>
        <taxon>Bacillati</taxon>
        <taxon>Bacillota</taxon>
        <taxon>Clostridia</taxon>
        <taxon>Eubacteriales</taxon>
        <taxon>Candidatus Fimimorpha</taxon>
    </lineage>
</organism>
<dbReference type="Gene3D" id="1.10.10.10">
    <property type="entry name" value="Winged helix-like DNA-binding domain superfamily/Winged helix DNA-binding domain"/>
    <property type="match status" value="1"/>
</dbReference>
<evidence type="ECO:0000313" key="5">
    <source>
        <dbReference type="EMBL" id="HIR89411.1"/>
    </source>
</evidence>
<evidence type="ECO:0000259" key="4">
    <source>
        <dbReference type="PROSITE" id="PS50987"/>
    </source>
</evidence>